<sequence>MDPGRVLLEVISRSTIVFTYRNRLMSACRRNFQRKDESSDAKMRSHDRWMVLFHQKKKKTMIPESNTNGF</sequence>
<accession>A0A016T3Y7</accession>
<gene>
    <name evidence="1" type="primary">Acey_s0141.g2214</name>
    <name evidence="1" type="ORF">Y032_0141g2214</name>
</gene>
<protein>
    <submittedName>
        <fullName evidence="1">Uncharacterized protein</fullName>
    </submittedName>
</protein>
<dbReference type="OrthoDB" id="408964at2759"/>
<evidence type="ECO:0000313" key="1">
    <source>
        <dbReference type="EMBL" id="EYB97341.1"/>
    </source>
</evidence>
<dbReference type="Proteomes" id="UP000024635">
    <property type="component" value="Unassembled WGS sequence"/>
</dbReference>
<reference evidence="2" key="1">
    <citation type="journal article" date="2015" name="Nat. Genet.">
        <title>The genome and transcriptome of the zoonotic hookworm Ancylostoma ceylanicum identify infection-specific gene families.</title>
        <authorList>
            <person name="Schwarz E.M."/>
            <person name="Hu Y."/>
            <person name="Antoshechkin I."/>
            <person name="Miller M.M."/>
            <person name="Sternberg P.W."/>
            <person name="Aroian R.V."/>
        </authorList>
    </citation>
    <scope>NUCLEOTIDE SEQUENCE</scope>
    <source>
        <strain evidence="2">HY135</strain>
    </source>
</reference>
<proteinExistence type="predicted"/>
<organism evidence="1 2">
    <name type="scientific">Ancylostoma ceylanicum</name>
    <dbReference type="NCBI Taxonomy" id="53326"/>
    <lineage>
        <taxon>Eukaryota</taxon>
        <taxon>Metazoa</taxon>
        <taxon>Ecdysozoa</taxon>
        <taxon>Nematoda</taxon>
        <taxon>Chromadorea</taxon>
        <taxon>Rhabditida</taxon>
        <taxon>Rhabditina</taxon>
        <taxon>Rhabditomorpha</taxon>
        <taxon>Strongyloidea</taxon>
        <taxon>Ancylostomatidae</taxon>
        <taxon>Ancylostomatinae</taxon>
        <taxon>Ancylostoma</taxon>
    </lineage>
</organism>
<name>A0A016T3Y7_9BILA</name>
<keyword evidence="2" id="KW-1185">Reference proteome</keyword>
<comment type="caution">
    <text evidence="1">The sequence shown here is derived from an EMBL/GenBank/DDBJ whole genome shotgun (WGS) entry which is preliminary data.</text>
</comment>
<dbReference type="EMBL" id="JARK01001477">
    <property type="protein sequence ID" value="EYB97341.1"/>
    <property type="molecule type" value="Genomic_DNA"/>
</dbReference>
<evidence type="ECO:0000313" key="2">
    <source>
        <dbReference type="Proteomes" id="UP000024635"/>
    </source>
</evidence>
<dbReference type="AlphaFoldDB" id="A0A016T3Y7"/>